<dbReference type="GO" id="GO:0004725">
    <property type="term" value="F:protein tyrosine phosphatase activity"/>
    <property type="evidence" value="ECO:0007669"/>
    <property type="project" value="UniProtKB-EC"/>
</dbReference>
<dbReference type="RefSeq" id="WP_095328030.1">
    <property type="nucleotide sequence ID" value="NZ_NPBS01000073.1"/>
</dbReference>
<name>A0A268RYF7_SHOCL</name>
<evidence type="ECO:0000313" key="6">
    <source>
        <dbReference type="EMBL" id="PAF25283.1"/>
    </source>
</evidence>
<dbReference type="AlphaFoldDB" id="A0A268RYF7"/>
<evidence type="ECO:0000256" key="2">
    <source>
        <dbReference type="ARBA" id="ARBA00013064"/>
    </source>
</evidence>
<evidence type="ECO:0000256" key="5">
    <source>
        <dbReference type="ARBA" id="ARBA00051722"/>
    </source>
</evidence>
<dbReference type="Proteomes" id="UP000216133">
    <property type="component" value="Unassembled WGS sequence"/>
</dbReference>
<dbReference type="InterPro" id="IPR016667">
    <property type="entry name" value="Caps_polysacc_synth_CpsB/CapC"/>
</dbReference>
<sequence length="183" mass="20674">MYDIINELLPASERISRTNSRMLEQMKRLHESGIQSLCYAPYFDAMEPDTHGKAIRAAIKAHQDQGILPLLPGHTLRLSYDLPEALRSGRALSLNDTMYVLIDIENKPITEIDLQLYELELAGYIPVILHPEKQTCFQNDTDKLYRLIKNGALAQIQAASLLGENGKKAKKLAQQFVKHPCDC</sequence>
<organism evidence="6 7">
    <name type="scientific">Shouchella clausii</name>
    <name type="common">Alkalihalobacillus clausii</name>
    <dbReference type="NCBI Taxonomy" id="79880"/>
    <lineage>
        <taxon>Bacteria</taxon>
        <taxon>Bacillati</taxon>
        <taxon>Bacillota</taxon>
        <taxon>Bacilli</taxon>
        <taxon>Bacillales</taxon>
        <taxon>Bacillaceae</taxon>
        <taxon>Shouchella</taxon>
    </lineage>
</organism>
<comment type="caution">
    <text evidence="6">The sequence shown here is derived from an EMBL/GenBank/DDBJ whole genome shotgun (WGS) entry which is preliminary data.</text>
</comment>
<protein>
    <recommendedName>
        <fullName evidence="2">protein-tyrosine-phosphatase</fullName>
        <ecNumber evidence="2">3.1.3.48</ecNumber>
    </recommendedName>
</protein>
<reference evidence="6 7" key="1">
    <citation type="submission" date="2017-07" db="EMBL/GenBank/DDBJ databases">
        <title>Isolation and whole genome analysis of endospore-forming bacteria from heroin.</title>
        <authorList>
            <person name="Kalinowski J."/>
            <person name="Ahrens B."/>
            <person name="Al-Dilaimi A."/>
            <person name="Winkler A."/>
            <person name="Wibberg D."/>
            <person name="Schleenbecker U."/>
            <person name="Ruckert C."/>
            <person name="Wolfel R."/>
            <person name="Grass G."/>
        </authorList>
    </citation>
    <scope>NUCLEOTIDE SEQUENCE [LARGE SCALE GENOMIC DNA]</scope>
    <source>
        <strain evidence="6 7">7523-2</strain>
    </source>
</reference>
<dbReference type="GO" id="GO:0030145">
    <property type="term" value="F:manganese ion binding"/>
    <property type="evidence" value="ECO:0007669"/>
    <property type="project" value="InterPro"/>
</dbReference>
<accession>A0A268RYF7</accession>
<dbReference type="EC" id="3.1.3.48" evidence="2"/>
<evidence type="ECO:0000256" key="1">
    <source>
        <dbReference type="ARBA" id="ARBA00005750"/>
    </source>
</evidence>
<dbReference type="Gene3D" id="3.20.20.140">
    <property type="entry name" value="Metal-dependent hydrolases"/>
    <property type="match status" value="1"/>
</dbReference>
<dbReference type="PANTHER" id="PTHR39181">
    <property type="entry name" value="TYROSINE-PROTEIN PHOSPHATASE YWQE"/>
    <property type="match status" value="1"/>
</dbReference>
<comment type="similarity">
    <text evidence="1">Belongs to the metallo-dependent hydrolases superfamily. CpsB/CapC family.</text>
</comment>
<comment type="catalytic activity">
    <reaction evidence="5">
        <text>O-phospho-L-tyrosyl-[protein] + H2O = L-tyrosyl-[protein] + phosphate</text>
        <dbReference type="Rhea" id="RHEA:10684"/>
        <dbReference type="Rhea" id="RHEA-COMP:10136"/>
        <dbReference type="Rhea" id="RHEA-COMP:20101"/>
        <dbReference type="ChEBI" id="CHEBI:15377"/>
        <dbReference type="ChEBI" id="CHEBI:43474"/>
        <dbReference type="ChEBI" id="CHEBI:46858"/>
        <dbReference type="ChEBI" id="CHEBI:61978"/>
        <dbReference type="EC" id="3.1.3.48"/>
    </reaction>
</comment>
<dbReference type="PANTHER" id="PTHR39181:SF1">
    <property type="entry name" value="TYROSINE-PROTEIN PHOSPHATASE YWQE"/>
    <property type="match status" value="1"/>
</dbReference>
<evidence type="ECO:0000313" key="7">
    <source>
        <dbReference type="Proteomes" id="UP000216133"/>
    </source>
</evidence>
<proteinExistence type="inferred from homology"/>
<keyword evidence="4" id="KW-0904">Protein phosphatase</keyword>
<keyword evidence="3" id="KW-0378">Hydrolase</keyword>
<gene>
    <name evidence="6" type="ORF">CHH61_14365</name>
</gene>
<evidence type="ECO:0000256" key="3">
    <source>
        <dbReference type="ARBA" id="ARBA00022801"/>
    </source>
</evidence>
<evidence type="ECO:0000256" key="4">
    <source>
        <dbReference type="ARBA" id="ARBA00022912"/>
    </source>
</evidence>
<dbReference type="EMBL" id="NPBS01000073">
    <property type="protein sequence ID" value="PAF25283.1"/>
    <property type="molecule type" value="Genomic_DNA"/>
</dbReference>
<dbReference type="Pfam" id="PF19567">
    <property type="entry name" value="CpsB_CapC"/>
    <property type="match status" value="1"/>
</dbReference>